<dbReference type="InterPro" id="IPR000242">
    <property type="entry name" value="PTP_cat"/>
</dbReference>
<accession>A0AA88KRH9</accession>
<dbReference type="SUPFAM" id="SSF52799">
    <property type="entry name" value="(Phosphotyrosine protein) phosphatases II"/>
    <property type="match status" value="1"/>
</dbReference>
<dbReference type="Gene3D" id="3.90.190.10">
    <property type="entry name" value="Protein tyrosine phosphatase superfamily"/>
    <property type="match status" value="1"/>
</dbReference>
<dbReference type="InterPro" id="IPR003595">
    <property type="entry name" value="Tyr_Pase_cat"/>
</dbReference>
<dbReference type="SMART" id="SM00194">
    <property type="entry name" value="PTPc"/>
    <property type="match status" value="1"/>
</dbReference>
<gene>
    <name evidence="4" type="ORF">C9374_011404</name>
</gene>
<dbReference type="CDD" id="cd00047">
    <property type="entry name" value="PTPc"/>
    <property type="match status" value="1"/>
</dbReference>
<dbReference type="InterPro" id="IPR050348">
    <property type="entry name" value="Protein-Tyr_Phosphatase"/>
</dbReference>
<dbReference type="Pfam" id="PF00102">
    <property type="entry name" value="Y_phosphatase"/>
    <property type="match status" value="1"/>
</dbReference>
<evidence type="ECO:0000259" key="3">
    <source>
        <dbReference type="PROSITE" id="PS50056"/>
    </source>
</evidence>
<dbReference type="AlphaFoldDB" id="A0AA88KRH9"/>
<feature type="region of interest" description="Disordered" evidence="1">
    <location>
        <begin position="1"/>
        <end position="39"/>
    </location>
</feature>
<dbReference type="Proteomes" id="UP000816034">
    <property type="component" value="Unassembled WGS sequence"/>
</dbReference>
<dbReference type="PROSITE" id="PS00383">
    <property type="entry name" value="TYR_PHOSPHATASE_1"/>
    <property type="match status" value="1"/>
</dbReference>
<evidence type="ECO:0000256" key="1">
    <source>
        <dbReference type="SAM" id="MobiDB-lite"/>
    </source>
</evidence>
<dbReference type="InterPro" id="IPR000387">
    <property type="entry name" value="Tyr_Pase_dom"/>
</dbReference>
<name>A0AA88KRH9_NAELO</name>
<comment type="caution">
    <text evidence="4">The sequence shown here is derived from an EMBL/GenBank/DDBJ whole genome shotgun (WGS) entry which is preliminary data.</text>
</comment>
<keyword evidence="5" id="KW-1185">Reference proteome</keyword>
<sequence length="338" mass="38807">MKHKQQYMGSSVSSKTSSSDGSVPNTLLETSTTNEEENVEHHHVISMDPTTVLKIKESVLRHAKHYSHREFSELRNFEKSLEPVDFTSALKHPNKNRYGNVLANECTRVILENDPEYYVNANNIQIGNEILYIAGQGPLPQTIYDFWRMIIEKNVSVILMLSNVIEQSRPKCAQYWPDTTEIHKQTDMNQKEQRDILIQNNKEEFVGNEDIIHRFLNVQFQGDQVHRVNLIHFTAWPDFGVPDLTSFQHVVQHVNNVNSPKGSPIFVHCSAGIGRTGTFCLVDSILKDFYKTYALNPTQIMERAMSLKKQRYGMIQTAEQYDFAYRSIATIIGSLAQQ</sequence>
<dbReference type="PROSITE" id="PS50056">
    <property type="entry name" value="TYR_PHOSPHATASE_2"/>
    <property type="match status" value="1"/>
</dbReference>
<feature type="domain" description="Tyrosine specific protein phosphatases" evidence="3">
    <location>
        <begin position="245"/>
        <end position="322"/>
    </location>
</feature>
<evidence type="ECO:0000259" key="2">
    <source>
        <dbReference type="PROSITE" id="PS50055"/>
    </source>
</evidence>
<organism evidence="4 5">
    <name type="scientific">Naegleria lovaniensis</name>
    <name type="common">Amoeba</name>
    <dbReference type="NCBI Taxonomy" id="51637"/>
    <lineage>
        <taxon>Eukaryota</taxon>
        <taxon>Discoba</taxon>
        <taxon>Heterolobosea</taxon>
        <taxon>Tetramitia</taxon>
        <taxon>Eutetramitia</taxon>
        <taxon>Vahlkampfiidae</taxon>
        <taxon>Naegleria</taxon>
    </lineage>
</organism>
<feature type="compositionally biased region" description="Low complexity" evidence="1">
    <location>
        <begin position="10"/>
        <end position="33"/>
    </location>
</feature>
<dbReference type="GeneID" id="68103858"/>
<dbReference type="RefSeq" id="XP_044554573.1">
    <property type="nucleotide sequence ID" value="XM_044687056.1"/>
</dbReference>
<dbReference type="SMART" id="SM00404">
    <property type="entry name" value="PTPc_motif"/>
    <property type="match status" value="1"/>
</dbReference>
<protein>
    <recommendedName>
        <fullName evidence="6">Protein tyrosine phosphatase</fullName>
    </recommendedName>
</protein>
<dbReference type="PANTHER" id="PTHR19134">
    <property type="entry name" value="RECEPTOR-TYPE TYROSINE-PROTEIN PHOSPHATASE"/>
    <property type="match status" value="1"/>
</dbReference>
<evidence type="ECO:0000313" key="5">
    <source>
        <dbReference type="Proteomes" id="UP000816034"/>
    </source>
</evidence>
<dbReference type="PROSITE" id="PS50055">
    <property type="entry name" value="TYR_PHOSPHATASE_PTP"/>
    <property type="match status" value="1"/>
</dbReference>
<proteinExistence type="predicted"/>
<reference evidence="4 5" key="1">
    <citation type="journal article" date="2018" name="BMC Genomics">
        <title>The genome of Naegleria lovaniensis, the basis for a comparative approach to unravel pathogenicity factors of the human pathogenic amoeba N. fowleri.</title>
        <authorList>
            <person name="Liechti N."/>
            <person name="Schurch N."/>
            <person name="Bruggmann R."/>
            <person name="Wittwer M."/>
        </authorList>
    </citation>
    <scope>NUCLEOTIDE SEQUENCE [LARGE SCALE GENOMIC DNA]</scope>
    <source>
        <strain evidence="4 5">ATCC 30569</strain>
    </source>
</reference>
<dbReference type="PANTHER" id="PTHR19134:SF449">
    <property type="entry name" value="TYROSINE-PROTEIN PHOSPHATASE 1"/>
    <property type="match status" value="1"/>
</dbReference>
<feature type="domain" description="Tyrosine-protein phosphatase" evidence="2">
    <location>
        <begin position="67"/>
        <end position="331"/>
    </location>
</feature>
<dbReference type="PRINTS" id="PR00700">
    <property type="entry name" value="PRTYPHPHTASE"/>
</dbReference>
<dbReference type="EMBL" id="PYSW02000004">
    <property type="protein sequence ID" value="KAG2392679.1"/>
    <property type="molecule type" value="Genomic_DNA"/>
</dbReference>
<dbReference type="GO" id="GO:0004725">
    <property type="term" value="F:protein tyrosine phosphatase activity"/>
    <property type="evidence" value="ECO:0007669"/>
    <property type="project" value="InterPro"/>
</dbReference>
<evidence type="ECO:0008006" key="6">
    <source>
        <dbReference type="Google" id="ProtNLM"/>
    </source>
</evidence>
<dbReference type="InterPro" id="IPR029021">
    <property type="entry name" value="Prot-tyrosine_phosphatase-like"/>
</dbReference>
<dbReference type="InterPro" id="IPR016130">
    <property type="entry name" value="Tyr_Pase_AS"/>
</dbReference>
<evidence type="ECO:0000313" key="4">
    <source>
        <dbReference type="EMBL" id="KAG2392679.1"/>
    </source>
</evidence>